<evidence type="ECO:0000313" key="4">
    <source>
        <dbReference type="EMBL" id="QES55279.1"/>
    </source>
</evidence>
<dbReference type="AlphaFoldDB" id="A0A5P2DRD7"/>
<keyword evidence="2" id="KW-0732">Signal</keyword>
<dbReference type="RefSeq" id="WP_150257990.1">
    <property type="nucleotide sequence ID" value="NZ_CP029189.1"/>
</dbReference>
<feature type="chain" id="PRO_5024787659" description="Inhibitor I9 domain-containing protein" evidence="2">
    <location>
        <begin position="27"/>
        <end position="125"/>
    </location>
</feature>
<organism evidence="4 5">
    <name type="scientific">Streptomyces venezuelae</name>
    <dbReference type="NCBI Taxonomy" id="54571"/>
    <lineage>
        <taxon>Bacteria</taxon>
        <taxon>Bacillati</taxon>
        <taxon>Actinomycetota</taxon>
        <taxon>Actinomycetes</taxon>
        <taxon>Kitasatosporales</taxon>
        <taxon>Streptomycetaceae</taxon>
        <taxon>Streptomyces</taxon>
    </lineage>
</organism>
<proteinExistence type="predicted"/>
<name>A0A5P2DRD7_STRVZ</name>
<evidence type="ECO:0000313" key="5">
    <source>
        <dbReference type="Proteomes" id="UP000324101"/>
    </source>
</evidence>
<dbReference type="SUPFAM" id="SSF54897">
    <property type="entry name" value="Protease propeptides/inhibitors"/>
    <property type="match status" value="1"/>
</dbReference>
<evidence type="ECO:0000256" key="2">
    <source>
        <dbReference type="SAM" id="SignalP"/>
    </source>
</evidence>
<protein>
    <recommendedName>
        <fullName evidence="3">Inhibitor I9 domain-containing protein</fullName>
    </recommendedName>
</protein>
<feature type="compositionally biased region" description="Gly residues" evidence="1">
    <location>
        <begin position="116"/>
        <end position="125"/>
    </location>
</feature>
<evidence type="ECO:0000259" key="3">
    <source>
        <dbReference type="Pfam" id="PF05922"/>
    </source>
</evidence>
<accession>A0A5P2DRD7</accession>
<dbReference type="InterPro" id="IPR037045">
    <property type="entry name" value="S8pro/Inhibitor_I9_sf"/>
</dbReference>
<sequence>MRNRLSRALPVAVTVLAAVVALPACAATAAVREPVPHTAPAADHATYIVTVRQDSDPAEVAERVGATPLHVYRTVLHGFAARLSPGQVEDLRAMPDVESVEEDRPASGDDTPGHGPYWGWGPAGM</sequence>
<gene>
    <name evidence="4" type="ORF">DEJ51_14690</name>
</gene>
<dbReference type="EMBL" id="CP029189">
    <property type="protein sequence ID" value="QES55279.1"/>
    <property type="molecule type" value="Genomic_DNA"/>
</dbReference>
<dbReference type="Pfam" id="PF05922">
    <property type="entry name" value="Inhibitor_I9"/>
    <property type="match status" value="1"/>
</dbReference>
<dbReference type="Gene3D" id="3.30.70.80">
    <property type="entry name" value="Peptidase S8 propeptide/proteinase inhibitor I9"/>
    <property type="match status" value="1"/>
</dbReference>
<feature type="signal peptide" evidence="2">
    <location>
        <begin position="1"/>
        <end position="26"/>
    </location>
</feature>
<reference evidence="4 5" key="1">
    <citation type="submission" date="2018-05" db="EMBL/GenBank/DDBJ databases">
        <title>Streptomyces venezuelae.</title>
        <authorList>
            <person name="Kim W."/>
            <person name="Lee N."/>
            <person name="Cho B.-K."/>
        </authorList>
    </citation>
    <scope>NUCLEOTIDE SEQUENCE [LARGE SCALE GENOMIC DNA]</scope>
    <source>
        <strain evidence="4 5">ATCC 21018</strain>
    </source>
</reference>
<dbReference type="InterPro" id="IPR010259">
    <property type="entry name" value="S8pro/Inhibitor_I9"/>
</dbReference>
<dbReference type="OrthoDB" id="4331132at2"/>
<evidence type="ECO:0000256" key="1">
    <source>
        <dbReference type="SAM" id="MobiDB-lite"/>
    </source>
</evidence>
<dbReference type="Proteomes" id="UP000324101">
    <property type="component" value="Chromosome"/>
</dbReference>
<feature type="region of interest" description="Disordered" evidence="1">
    <location>
        <begin position="96"/>
        <end position="125"/>
    </location>
</feature>
<feature type="domain" description="Inhibitor I9" evidence="3">
    <location>
        <begin position="59"/>
        <end position="105"/>
    </location>
</feature>